<dbReference type="Pfam" id="PF01977">
    <property type="entry name" value="UbiD"/>
    <property type="match status" value="1"/>
</dbReference>
<dbReference type="InterPro" id="IPR048304">
    <property type="entry name" value="UbiD_Rift_dom"/>
</dbReference>
<keyword evidence="6" id="KW-1185">Reference proteome</keyword>
<gene>
    <name evidence="5" type="ORF">EDM59_13300</name>
</gene>
<dbReference type="Pfam" id="PF20696">
    <property type="entry name" value="UbiD_C"/>
    <property type="match status" value="1"/>
</dbReference>
<evidence type="ECO:0000259" key="3">
    <source>
        <dbReference type="Pfam" id="PF20695"/>
    </source>
</evidence>
<feature type="domain" description="3-octaprenyl-4-hydroxybenzoate carboxy-lyase-like Rift-related" evidence="2">
    <location>
        <begin position="110"/>
        <end position="309"/>
    </location>
</feature>
<feature type="domain" description="3-octaprenyl-4-hydroxybenzoate carboxy-lyase-like C-terminal" evidence="4">
    <location>
        <begin position="315"/>
        <end position="436"/>
    </location>
</feature>
<dbReference type="AlphaFoldDB" id="A0A3M8DB57"/>
<evidence type="ECO:0000259" key="4">
    <source>
        <dbReference type="Pfam" id="PF20696"/>
    </source>
</evidence>
<organism evidence="5 6">
    <name type="scientific">Brevibacillus nitrificans</name>
    <dbReference type="NCBI Taxonomy" id="651560"/>
    <lineage>
        <taxon>Bacteria</taxon>
        <taxon>Bacillati</taxon>
        <taxon>Bacillota</taxon>
        <taxon>Bacilli</taxon>
        <taxon>Bacillales</taxon>
        <taxon>Paenibacillaceae</taxon>
        <taxon>Brevibacillus</taxon>
    </lineage>
</organism>
<proteinExistence type="inferred from homology"/>
<dbReference type="Proteomes" id="UP000269573">
    <property type="component" value="Unassembled WGS sequence"/>
</dbReference>
<dbReference type="GO" id="GO:0005737">
    <property type="term" value="C:cytoplasm"/>
    <property type="evidence" value="ECO:0007669"/>
    <property type="project" value="TreeGrafter"/>
</dbReference>
<comment type="caution">
    <text evidence="5">The sequence shown here is derived from an EMBL/GenBank/DDBJ whole genome shotgun (WGS) entry which is preliminary data.</text>
</comment>
<dbReference type="PANTHER" id="PTHR30108">
    <property type="entry name" value="3-OCTAPRENYL-4-HYDROXYBENZOATE CARBOXY-LYASE-RELATED"/>
    <property type="match status" value="1"/>
</dbReference>
<reference evidence="5 6" key="1">
    <citation type="submission" date="2018-10" db="EMBL/GenBank/DDBJ databases">
        <title>Phylogenomics of Brevibacillus.</title>
        <authorList>
            <person name="Dunlap C."/>
        </authorList>
    </citation>
    <scope>NUCLEOTIDE SEQUENCE [LARGE SCALE GENOMIC DNA]</scope>
    <source>
        <strain evidence="5 6">JCM 15774</strain>
    </source>
</reference>
<dbReference type="InterPro" id="IPR049383">
    <property type="entry name" value="UbiD-like_N"/>
</dbReference>
<dbReference type="InterPro" id="IPR002830">
    <property type="entry name" value="UbiD"/>
</dbReference>
<feature type="domain" description="3-octaprenyl-4-hydroxybenzoate carboxy-lyase-like N-terminal" evidence="3">
    <location>
        <begin position="17"/>
        <end position="86"/>
    </location>
</feature>
<accession>A0A3M8DB57</accession>
<evidence type="ECO:0000313" key="5">
    <source>
        <dbReference type="EMBL" id="RNB85370.1"/>
    </source>
</evidence>
<evidence type="ECO:0000313" key="6">
    <source>
        <dbReference type="Proteomes" id="UP000269573"/>
    </source>
</evidence>
<dbReference type="Gene3D" id="3.40.1670.10">
    <property type="entry name" value="UbiD C-terminal domain-like"/>
    <property type="match status" value="1"/>
</dbReference>
<dbReference type="SUPFAM" id="SSF50475">
    <property type="entry name" value="FMN-binding split barrel"/>
    <property type="match status" value="1"/>
</dbReference>
<dbReference type="GO" id="GO:0016831">
    <property type="term" value="F:carboxy-lyase activity"/>
    <property type="evidence" value="ECO:0007669"/>
    <property type="project" value="InterPro"/>
</dbReference>
<dbReference type="InterPro" id="IPR049381">
    <property type="entry name" value="UbiD-like_C"/>
</dbReference>
<evidence type="ECO:0000259" key="2">
    <source>
        <dbReference type="Pfam" id="PF01977"/>
    </source>
</evidence>
<evidence type="ECO:0000256" key="1">
    <source>
        <dbReference type="ARBA" id="ARBA00010021"/>
    </source>
</evidence>
<dbReference type="NCBIfam" id="TIGR00148">
    <property type="entry name" value="UbiD family decarboxylase"/>
    <property type="match status" value="1"/>
</dbReference>
<protein>
    <submittedName>
        <fullName evidence="5">UbiD family decarboxylase</fullName>
    </submittedName>
</protein>
<name>A0A3M8DB57_9BACL</name>
<comment type="similarity">
    <text evidence="1">Belongs to the UbiD family.</text>
</comment>
<dbReference type="PANTHER" id="PTHR30108:SF21">
    <property type="entry name" value="4-HYDROXYBENZOATE DECARBOXYLASE"/>
    <property type="match status" value="1"/>
</dbReference>
<dbReference type="EMBL" id="RHHU01000007">
    <property type="protein sequence ID" value="RNB85370.1"/>
    <property type="molecule type" value="Genomic_DNA"/>
</dbReference>
<dbReference type="Pfam" id="PF20695">
    <property type="entry name" value="UbiD_N"/>
    <property type="match status" value="1"/>
</dbReference>
<sequence>MPLDLRDYISKLETELPDQLLRIKKEVNPAEFEATAILQHLENNDQYPTVIFENNVNVNGDKSEFSSIINVFASRERCALAMNMDVSAKDLPLSLEYAAREKTMIEPTVISREEAPVKQTVKIEDEVDLSEYPIIRFHEMDPAPYLDVTAFVKDPDGGFYNGAFQRTMYKGKRKLGLHMSPRHNWQIARKYEERNEPTPIIIVVGHHPSFYLGSLNVSPFGNDDYAKIGSIMGESLRLVPSETWGDQFMVPADAEMIIEGEIVPNHREVEGPFGEFPGTYGPQRVRWVINVRAVTHRKDAIFQSIFTGHRETWILGAIPKEGTLFNRIKGVVPTTRSVHLPLSSVGRFHCYISIDKKVDGESKQAALIALGECDFVKHVVVVDSDIDPFKEEQVMWAMATRVQADHDVDIIKNVKGNTLDPSQLDDIMGAKMIIDATKPVSRLFSQRIKVPDSVMNRISLQHFLEE</sequence>
<dbReference type="SUPFAM" id="SSF143968">
    <property type="entry name" value="UbiD C-terminal domain-like"/>
    <property type="match status" value="1"/>
</dbReference>